<gene>
    <name evidence="4" type="ORF">CLG85_018615</name>
    <name evidence="5" type="ORF">CLG85_02750</name>
</gene>
<evidence type="ECO:0000256" key="2">
    <source>
        <dbReference type="ARBA" id="ARBA00023125"/>
    </source>
</evidence>
<dbReference type="OrthoDB" id="9764279at2"/>
<protein>
    <recommendedName>
        <fullName evidence="7">GntR C-terminal domain-containing protein</fullName>
    </recommendedName>
</protein>
<name>A0A2A3K1M6_9RHOB</name>
<evidence type="ECO:0000256" key="1">
    <source>
        <dbReference type="ARBA" id="ARBA00023015"/>
    </source>
</evidence>
<evidence type="ECO:0000256" key="3">
    <source>
        <dbReference type="ARBA" id="ARBA00023163"/>
    </source>
</evidence>
<evidence type="ECO:0008006" key="7">
    <source>
        <dbReference type="Google" id="ProtNLM"/>
    </source>
</evidence>
<dbReference type="EMBL" id="NTHN02000040">
    <property type="protein sequence ID" value="MCT4372219.1"/>
    <property type="molecule type" value="Genomic_DNA"/>
</dbReference>
<keyword evidence="2" id="KW-0238">DNA-binding</keyword>
<organism evidence="5">
    <name type="scientific">Alloyangia mangrovi</name>
    <dbReference type="NCBI Taxonomy" id="1779329"/>
    <lineage>
        <taxon>Bacteria</taxon>
        <taxon>Pseudomonadati</taxon>
        <taxon>Pseudomonadota</taxon>
        <taxon>Alphaproteobacteria</taxon>
        <taxon>Rhodobacterales</taxon>
        <taxon>Roseobacteraceae</taxon>
        <taxon>Alloyangia</taxon>
    </lineage>
</organism>
<dbReference type="SUPFAM" id="SSF48008">
    <property type="entry name" value="GntR ligand-binding domain-like"/>
    <property type="match status" value="1"/>
</dbReference>
<sequence>MVSLNWRGLSGMESPRARTQVAYRANLARNRFLKQTPEHLEIIELLRRGRNSDAAVAMQHHLGTVILNLQDLEPILSGSRNSGR</sequence>
<evidence type="ECO:0000313" key="5">
    <source>
        <dbReference type="EMBL" id="PBD20674.1"/>
    </source>
</evidence>
<dbReference type="AlphaFoldDB" id="A0A2A3K1M6"/>
<reference evidence="6" key="2">
    <citation type="submission" date="2023-07" db="EMBL/GenBank/DDBJ databases">
        <title>Yangia mangrovi SAOS 153D genome.</title>
        <authorList>
            <person name="Verma A."/>
            <person name="Pal Y."/>
            <person name="Sundharam S."/>
            <person name="Bisht B."/>
            <person name="Srinivasan K."/>
        </authorList>
    </citation>
    <scope>NUCLEOTIDE SEQUENCE [LARGE SCALE GENOMIC DNA]</scope>
    <source>
        <strain evidence="6">SAOS 153D</strain>
    </source>
</reference>
<accession>A0A2A3K1M6</accession>
<reference evidence="5" key="1">
    <citation type="submission" date="2017-09" db="EMBL/GenBank/DDBJ databases">
        <title>Yangia sp. SAOS 153D whole genome sequencing.</title>
        <authorList>
            <person name="Verma A."/>
            <person name="Krishnamurthi S."/>
        </authorList>
    </citation>
    <scope>NUCLEOTIDE SEQUENCE [LARGE SCALE GENOMIC DNA]</scope>
    <source>
        <strain evidence="5">SAOS 153D</strain>
    </source>
</reference>
<reference evidence="4" key="3">
    <citation type="submission" date="2024-05" db="EMBL/GenBank/DDBJ databases">
        <title>Yangia mangrovi SAOS 153D genome.</title>
        <authorList>
            <person name="Verma A."/>
            <person name="Pal Y."/>
            <person name="Sundharam S."/>
            <person name="Bisht B."/>
            <person name="Srinivasan K."/>
        </authorList>
    </citation>
    <scope>NUCLEOTIDE SEQUENCE</scope>
    <source>
        <strain evidence="4">SAOS 153D</strain>
    </source>
</reference>
<dbReference type="EMBL" id="NTHN01000028">
    <property type="protein sequence ID" value="PBD20674.1"/>
    <property type="molecule type" value="Genomic_DNA"/>
</dbReference>
<evidence type="ECO:0000313" key="4">
    <source>
        <dbReference type="EMBL" id="MCT4372219.1"/>
    </source>
</evidence>
<dbReference type="GO" id="GO:0003677">
    <property type="term" value="F:DNA binding"/>
    <property type="evidence" value="ECO:0007669"/>
    <property type="project" value="UniProtKB-KW"/>
</dbReference>
<keyword evidence="1" id="KW-0805">Transcription regulation</keyword>
<evidence type="ECO:0000313" key="6">
    <source>
        <dbReference type="Proteomes" id="UP000217448"/>
    </source>
</evidence>
<keyword evidence="6" id="KW-1185">Reference proteome</keyword>
<comment type="caution">
    <text evidence="5">The sequence shown here is derived from an EMBL/GenBank/DDBJ whole genome shotgun (WGS) entry which is preliminary data.</text>
</comment>
<dbReference type="InterPro" id="IPR008920">
    <property type="entry name" value="TF_FadR/GntR_C"/>
</dbReference>
<dbReference type="RefSeq" id="WP_095880878.1">
    <property type="nucleotide sequence ID" value="NZ_NTHN02000040.1"/>
</dbReference>
<proteinExistence type="predicted"/>
<keyword evidence="3" id="KW-0804">Transcription</keyword>
<dbReference type="Proteomes" id="UP000217448">
    <property type="component" value="Unassembled WGS sequence"/>
</dbReference>